<sequence>MILILEGIHTRTRTCCREFGCVLPAVSARGCPAIARCITKLSGLRVVAALIGRTELGQVRTRHGIALHTGFVVRIGAMLEIGGRRVGITRRRLAMAAGTEMLTASRGLGLGIALTWLRRKRRTSRVGLTEGCGLGLCRPSQQSGRQQGVAEETGRGQHVIRSLADHDNKAAFRRKRDVRL</sequence>
<evidence type="ECO:0000313" key="2">
    <source>
        <dbReference type="Proteomes" id="UP000006375"/>
    </source>
</evidence>
<protein>
    <submittedName>
        <fullName evidence="1">Uncharacterized protein</fullName>
    </submittedName>
</protein>
<proteinExistence type="predicted"/>
<dbReference type="STRING" id="290633.GOX1767"/>
<name>Q5FQ40_GLUOX</name>
<accession>Q5FQ40</accession>
<gene>
    <name evidence="1" type="ordered locus">GOX1767</name>
</gene>
<dbReference type="AlphaFoldDB" id="Q5FQ40"/>
<dbReference type="KEGG" id="gox:GOX1767"/>
<dbReference type="EMBL" id="CP000009">
    <property type="protein sequence ID" value="AAW61506.1"/>
    <property type="molecule type" value="Genomic_DNA"/>
</dbReference>
<keyword evidence="2" id="KW-1185">Reference proteome</keyword>
<dbReference type="HOGENOM" id="CLU_1494200_0_0_5"/>
<reference evidence="1 2" key="1">
    <citation type="journal article" date="2005" name="Nat. Biotechnol.">
        <title>Complete genome sequence of the acetic acid bacterium Gluconobacter oxydans.</title>
        <authorList>
            <person name="Prust C."/>
            <person name="Hoffmeister M."/>
            <person name="Liesegang H."/>
            <person name="Wiezer A."/>
            <person name="Fricke W.F."/>
            <person name="Ehrenreich A."/>
            <person name="Gottschalk G."/>
            <person name="Deppenmeier U."/>
        </authorList>
    </citation>
    <scope>NUCLEOTIDE SEQUENCE [LARGE SCALE GENOMIC DNA]</scope>
    <source>
        <strain evidence="1 2">621H</strain>
    </source>
</reference>
<organism evidence="1 2">
    <name type="scientific">Gluconobacter oxydans (strain 621H)</name>
    <name type="common">Gluconobacter suboxydans</name>
    <dbReference type="NCBI Taxonomy" id="290633"/>
    <lineage>
        <taxon>Bacteria</taxon>
        <taxon>Pseudomonadati</taxon>
        <taxon>Pseudomonadota</taxon>
        <taxon>Alphaproteobacteria</taxon>
        <taxon>Acetobacterales</taxon>
        <taxon>Acetobacteraceae</taxon>
        <taxon>Gluconobacter</taxon>
    </lineage>
</organism>
<evidence type="ECO:0000313" key="1">
    <source>
        <dbReference type="EMBL" id="AAW61506.1"/>
    </source>
</evidence>
<dbReference type="Proteomes" id="UP000006375">
    <property type="component" value="Chromosome"/>
</dbReference>